<evidence type="ECO:0000313" key="6">
    <source>
        <dbReference type="Proteomes" id="UP000826234"/>
    </source>
</evidence>
<proteinExistence type="predicted"/>
<keyword evidence="1" id="KW-0547">Nucleotide-binding</keyword>
<dbReference type="CDD" id="cd07302">
    <property type="entry name" value="CHD"/>
    <property type="match status" value="1"/>
</dbReference>
<keyword evidence="3" id="KW-0456">Lyase</keyword>
<accession>A0ABQ7SLG7</accession>
<keyword evidence="2" id="KW-0067">ATP-binding</keyword>
<dbReference type="PROSITE" id="PS50125">
    <property type="entry name" value="GUANYLATE_CYCLASE_2"/>
    <property type="match status" value="1"/>
</dbReference>
<dbReference type="Pfam" id="PF00211">
    <property type="entry name" value="Guanylate_cyc"/>
    <property type="match status" value="1"/>
</dbReference>
<reference evidence="5 6" key="1">
    <citation type="journal article" date="2022" name="Gigascience">
        <title>A chromosome-level genome assembly and annotation of the desert horned lizard, Phrynosoma platyrhinos, provides insight into chromosomal rearrangements among reptiles.</title>
        <authorList>
            <person name="Koochekian N."/>
            <person name="Ascanio A."/>
            <person name="Farleigh K."/>
            <person name="Card D.C."/>
            <person name="Schield D.R."/>
            <person name="Castoe T.A."/>
            <person name="Jezkova T."/>
        </authorList>
    </citation>
    <scope>NUCLEOTIDE SEQUENCE [LARGE SCALE GENOMIC DNA]</scope>
    <source>
        <strain evidence="5">NK-2021</strain>
    </source>
</reference>
<feature type="domain" description="Guanylate cyclase" evidence="4">
    <location>
        <begin position="82"/>
        <end position="219"/>
    </location>
</feature>
<dbReference type="Gene3D" id="3.30.70.1230">
    <property type="entry name" value="Nucleotide cyclase"/>
    <property type="match status" value="1"/>
</dbReference>
<protein>
    <recommendedName>
        <fullName evidence="4">Guanylate cyclase domain-containing protein</fullName>
    </recommendedName>
</protein>
<organism evidence="5 6">
    <name type="scientific">Phrynosoma platyrhinos</name>
    <name type="common">Desert horned lizard</name>
    <dbReference type="NCBI Taxonomy" id="52577"/>
    <lineage>
        <taxon>Eukaryota</taxon>
        <taxon>Metazoa</taxon>
        <taxon>Chordata</taxon>
        <taxon>Craniata</taxon>
        <taxon>Vertebrata</taxon>
        <taxon>Euteleostomi</taxon>
        <taxon>Lepidosauria</taxon>
        <taxon>Squamata</taxon>
        <taxon>Bifurcata</taxon>
        <taxon>Unidentata</taxon>
        <taxon>Episquamata</taxon>
        <taxon>Toxicofera</taxon>
        <taxon>Iguania</taxon>
        <taxon>Phrynosomatidae</taxon>
        <taxon>Phrynosomatinae</taxon>
        <taxon>Phrynosoma</taxon>
    </lineage>
</organism>
<dbReference type="InterPro" id="IPR029787">
    <property type="entry name" value="Nucleotide_cyclase"/>
</dbReference>
<dbReference type="SUPFAM" id="SSF55073">
    <property type="entry name" value="Nucleotide cyclase"/>
    <property type="match status" value="1"/>
</dbReference>
<dbReference type="EMBL" id="JAIPUX010005289">
    <property type="protein sequence ID" value="KAH0618198.1"/>
    <property type="molecule type" value="Genomic_DNA"/>
</dbReference>
<dbReference type="Proteomes" id="UP000826234">
    <property type="component" value="Unassembled WGS sequence"/>
</dbReference>
<evidence type="ECO:0000256" key="3">
    <source>
        <dbReference type="ARBA" id="ARBA00023239"/>
    </source>
</evidence>
<evidence type="ECO:0000256" key="1">
    <source>
        <dbReference type="ARBA" id="ARBA00022741"/>
    </source>
</evidence>
<dbReference type="PANTHER" id="PTHR16305">
    <property type="entry name" value="TESTICULAR SOLUBLE ADENYLYL CYCLASE"/>
    <property type="match status" value="1"/>
</dbReference>
<evidence type="ECO:0000256" key="2">
    <source>
        <dbReference type="ARBA" id="ARBA00022840"/>
    </source>
</evidence>
<name>A0ABQ7SLG7_PHRPL</name>
<dbReference type="PANTHER" id="PTHR16305:SF28">
    <property type="entry name" value="GUANYLATE CYCLASE DOMAIN-CONTAINING PROTEIN"/>
    <property type="match status" value="1"/>
</dbReference>
<dbReference type="InterPro" id="IPR001054">
    <property type="entry name" value="A/G_cyclase"/>
</dbReference>
<gene>
    <name evidence="5" type="ORF">JD844_017202</name>
</gene>
<comment type="caution">
    <text evidence="5">The sequence shown here is derived from an EMBL/GenBank/DDBJ whole genome shotgun (WGS) entry which is preliminary data.</text>
</comment>
<keyword evidence="6" id="KW-1185">Reference proteome</keyword>
<evidence type="ECO:0000259" key="4">
    <source>
        <dbReference type="PROSITE" id="PS50125"/>
    </source>
</evidence>
<evidence type="ECO:0000313" key="5">
    <source>
        <dbReference type="EMBL" id="KAH0618198.1"/>
    </source>
</evidence>
<sequence>MCGRNIYSAWAPQKIKRLFFPLLSHYCINLPYLEATMSIIRQEDKKLNDISTLGKVAAHVPDLIVYGDFSQDVPYIESFDGVLLFVDISGFTALTEKFSMDTKLDRGADELTQTLNHYVGDIVEEVLVFGGDVLKFAGDALLALWKVERCHIHDIITLALKCSFSIQQEYGVRDTEVGLELRVKIGLSAGHISKVVLGDNRHQYFLVIGRAVDEVRLAQNLAKASEIILSPNCWELCDRNLIEVERIQDERAVKVRYIKNVLEFDTEEFFERCASYLYQNRICNSFEILRNASVLPPNQELEKHLRKYVMRNILKKVVQWALYWCFF</sequence>